<dbReference type="PANTHER" id="PTHR42794:SF2">
    <property type="entry name" value="ABC TRANSPORTER ATP-BINDING PROTEIN"/>
    <property type="match status" value="1"/>
</dbReference>
<dbReference type="SUPFAM" id="SSF52540">
    <property type="entry name" value="P-loop containing nucleoside triphosphate hydrolases"/>
    <property type="match status" value="1"/>
</dbReference>
<dbReference type="InterPro" id="IPR003439">
    <property type="entry name" value="ABC_transporter-like_ATP-bd"/>
</dbReference>
<dbReference type="InterPro" id="IPR027417">
    <property type="entry name" value="P-loop_NTPase"/>
</dbReference>
<gene>
    <name evidence="4" type="ORF">FHS48_001714</name>
</gene>
<reference evidence="4 5" key="1">
    <citation type="submission" date="2020-08" db="EMBL/GenBank/DDBJ databases">
        <title>Genomic Encyclopedia of Type Strains, Phase IV (KMG-IV): sequencing the most valuable type-strain genomes for metagenomic binning, comparative biology and taxonomic classification.</title>
        <authorList>
            <person name="Goeker M."/>
        </authorList>
    </citation>
    <scope>NUCLEOTIDE SEQUENCE [LARGE SCALE GENOMIC DNA]</scope>
    <source>
        <strain evidence="4 5">DSM 11590</strain>
    </source>
</reference>
<evidence type="ECO:0000259" key="3">
    <source>
        <dbReference type="PROSITE" id="PS50893"/>
    </source>
</evidence>
<name>A0A7W9ZHC1_NOVIT</name>
<evidence type="ECO:0000256" key="1">
    <source>
        <dbReference type="ARBA" id="ARBA00022741"/>
    </source>
</evidence>
<dbReference type="PROSITE" id="PS50893">
    <property type="entry name" value="ABC_TRANSPORTER_2"/>
    <property type="match status" value="1"/>
</dbReference>
<comment type="caution">
    <text evidence="4">The sequence shown here is derived from an EMBL/GenBank/DDBJ whole genome shotgun (WGS) entry which is preliminary data.</text>
</comment>
<sequence>MTLDLTSVGVRRGRTTILDTVGCTLQPGQIVGLIGPNGTGKSTLINAIATLLPFSGTIRWHGRPVELGKIGYMPQHALVQADLTVTETVLLGRHERLGWQVKATDLDAAIHALEEFGIAGLHDRSMNILSGGQQQLVLLAQRLLRQPDLLLLDEATSALDIRHQMQVFDRLRAYVQRTGALVVIAIHDLNLAARHTDRILLLHQGRVAGDGPFETVISPDALRRVYGIEAEILVSPSGHRAILPLGAHG</sequence>
<proteinExistence type="predicted"/>
<organism evidence="4 5">
    <name type="scientific">Novispirillum itersonii</name>
    <name type="common">Aquaspirillum itersonii</name>
    <dbReference type="NCBI Taxonomy" id="189"/>
    <lineage>
        <taxon>Bacteria</taxon>
        <taxon>Pseudomonadati</taxon>
        <taxon>Pseudomonadota</taxon>
        <taxon>Alphaproteobacteria</taxon>
        <taxon>Rhodospirillales</taxon>
        <taxon>Novispirillaceae</taxon>
        <taxon>Novispirillum</taxon>
    </lineage>
</organism>
<dbReference type="RefSeq" id="WP_184263134.1">
    <property type="nucleotide sequence ID" value="NZ_JACIIX010000005.1"/>
</dbReference>
<dbReference type="Pfam" id="PF00005">
    <property type="entry name" value="ABC_tran"/>
    <property type="match status" value="1"/>
</dbReference>
<dbReference type="InterPro" id="IPR003593">
    <property type="entry name" value="AAA+_ATPase"/>
</dbReference>
<evidence type="ECO:0000313" key="4">
    <source>
        <dbReference type="EMBL" id="MBB6210299.1"/>
    </source>
</evidence>
<dbReference type="GO" id="GO:0005524">
    <property type="term" value="F:ATP binding"/>
    <property type="evidence" value="ECO:0007669"/>
    <property type="project" value="UniProtKB-KW"/>
</dbReference>
<evidence type="ECO:0000256" key="2">
    <source>
        <dbReference type="ARBA" id="ARBA00022840"/>
    </source>
</evidence>
<accession>A0A7W9ZHC1</accession>
<dbReference type="Proteomes" id="UP000544872">
    <property type="component" value="Unassembled WGS sequence"/>
</dbReference>
<evidence type="ECO:0000313" key="5">
    <source>
        <dbReference type="Proteomes" id="UP000544872"/>
    </source>
</evidence>
<dbReference type="SMART" id="SM00382">
    <property type="entry name" value="AAA"/>
    <property type="match status" value="1"/>
</dbReference>
<dbReference type="PANTHER" id="PTHR42794">
    <property type="entry name" value="HEMIN IMPORT ATP-BINDING PROTEIN HMUV"/>
    <property type="match status" value="1"/>
</dbReference>
<dbReference type="AlphaFoldDB" id="A0A7W9ZHC1"/>
<dbReference type="GO" id="GO:0016887">
    <property type="term" value="F:ATP hydrolysis activity"/>
    <property type="evidence" value="ECO:0007669"/>
    <property type="project" value="InterPro"/>
</dbReference>
<dbReference type="EMBL" id="JACIIX010000005">
    <property type="protein sequence ID" value="MBB6210299.1"/>
    <property type="molecule type" value="Genomic_DNA"/>
</dbReference>
<protein>
    <submittedName>
        <fullName evidence="4">Iron complex transport system ATP-binding protein</fullName>
    </submittedName>
</protein>
<keyword evidence="1" id="KW-0547">Nucleotide-binding</keyword>
<dbReference type="Gene3D" id="3.40.50.300">
    <property type="entry name" value="P-loop containing nucleotide triphosphate hydrolases"/>
    <property type="match status" value="1"/>
</dbReference>
<keyword evidence="5" id="KW-1185">Reference proteome</keyword>
<keyword evidence="2 4" id="KW-0067">ATP-binding</keyword>
<feature type="domain" description="ABC transporter" evidence="3">
    <location>
        <begin position="3"/>
        <end position="229"/>
    </location>
</feature>